<organism evidence="1 2">
    <name type="scientific">Candidatus Uhrbacteria bacterium RIFCSPLOWO2_01_FULL_47_25</name>
    <dbReference type="NCBI Taxonomy" id="1802402"/>
    <lineage>
        <taxon>Bacteria</taxon>
        <taxon>Candidatus Uhriibacteriota</taxon>
    </lineage>
</organism>
<name>A0A1F7UX41_9BACT</name>
<gene>
    <name evidence="1" type="ORF">A2936_04240</name>
</gene>
<protein>
    <recommendedName>
        <fullName evidence="3">AbiEi antitoxin C-terminal domain-containing protein</fullName>
    </recommendedName>
</protein>
<reference evidence="1 2" key="1">
    <citation type="journal article" date="2016" name="Nat. Commun.">
        <title>Thousands of microbial genomes shed light on interconnected biogeochemical processes in an aquifer system.</title>
        <authorList>
            <person name="Anantharaman K."/>
            <person name="Brown C.T."/>
            <person name="Hug L.A."/>
            <person name="Sharon I."/>
            <person name="Castelle C.J."/>
            <person name="Probst A.J."/>
            <person name="Thomas B.C."/>
            <person name="Singh A."/>
            <person name="Wilkins M.J."/>
            <person name="Karaoz U."/>
            <person name="Brodie E.L."/>
            <person name="Williams K.H."/>
            <person name="Hubbard S.S."/>
            <person name="Banfield J.F."/>
        </authorList>
    </citation>
    <scope>NUCLEOTIDE SEQUENCE [LARGE SCALE GENOMIC DNA]</scope>
</reference>
<evidence type="ECO:0000313" key="1">
    <source>
        <dbReference type="EMBL" id="OGL82845.1"/>
    </source>
</evidence>
<evidence type="ECO:0000313" key="2">
    <source>
        <dbReference type="Proteomes" id="UP000176846"/>
    </source>
</evidence>
<accession>A0A1F7UX41</accession>
<evidence type="ECO:0008006" key="3">
    <source>
        <dbReference type="Google" id="ProtNLM"/>
    </source>
</evidence>
<comment type="caution">
    <text evidence="1">The sequence shown here is derived from an EMBL/GenBank/DDBJ whole genome shotgun (WGS) entry which is preliminary data.</text>
</comment>
<dbReference type="AlphaFoldDB" id="A0A1F7UX41"/>
<sequence length="234" mass="26937">MDPVRYLRGKTGKKQKIMMISNGVDKKPTKGEYLDILLRSPKTVFSTKDVALLWVEERENTVSARLNKYAKAGKLIRVRRGLYAKDKNYDKFELATRIYTPSYISFETVLTRAGINFQYYSNIFVASYVSREVEIDGQKFTFVRMKSYVLSNTDGIDHKAGHAIATKERAFLDRIYVSKDYHFDNLDSLDWDAIFRILPIYNNKRMAKRVNAYFKHYSAEGGSASGGKNSNSNI</sequence>
<dbReference type="EMBL" id="MGEK01000006">
    <property type="protein sequence ID" value="OGL82845.1"/>
    <property type="molecule type" value="Genomic_DNA"/>
</dbReference>
<proteinExistence type="predicted"/>
<dbReference type="Proteomes" id="UP000176846">
    <property type="component" value="Unassembled WGS sequence"/>
</dbReference>